<dbReference type="Pfam" id="PF02298">
    <property type="entry name" value="Cu_bind_like"/>
    <property type="match status" value="1"/>
</dbReference>
<proteinExistence type="predicted"/>
<feature type="signal peptide" evidence="2">
    <location>
        <begin position="1"/>
        <end position="23"/>
    </location>
</feature>
<sequence>MGRSRNVAILVVITVMLLKTTEAEDYEVGGNTGWTSFPPGVFNFESGSHSVVELSKADYENCGVDNNIKSFNIGPARVTLTGHCSSGQKLSVTVEASSPSPSASPQTHSTDIAPPPHSSATPLASTFSLFIITIQSDSHDLHKIEENVSERGYWMYIDFIKPVGFPKS</sequence>
<dbReference type="SUPFAM" id="SSF49503">
    <property type="entry name" value="Cupredoxins"/>
    <property type="match status" value="1"/>
</dbReference>
<dbReference type="Gene3D" id="2.60.40.420">
    <property type="entry name" value="Cupredoxins - blue copper proteins"/>
    <property type="match status" value="1"/>
</dbReference>
<evidence type="ECO:0000256" key="2">
    <source>
        <dbReference type="SAM" id="SignalP"/>
    </source>
</evidence>
<dbReference type="InterPro" id="IPR003245">
    <property type="entry name" value="Phytocyanin_dom"/>
</dbReference>
<dbReference type="InterPro" id="IPR008972">
    <property type="entry name" value="Cupredoxin"/>
</dbReference>
<dbReference type="GO" id="GO:0009055">
    <property type="term" value="F:electron transfer activity"/>
    <property type="evidence" value="ECO:0007669"/>
    <property type="project" value="InterPro"/>
</dbReference>
<evidence type="ECO:0000256" key="1">
    <source>
        <dbReference type="SAM" id="MobiDB-lite"/>
    </source>
</evidence>
<protein>
    <recommendedName>
        <fullName evidence="3">Phytocyanin domain-containing protein</fullName>
    </recommendedName>
</protein>
<name>A0AAQ3S287_VIGMU</name>
<evidence type="ECO:0000313" key="5">
    <source>
        <dbReference type="Proteomes" id="UP001374535"/>
    </source>
</evidence>
<feature type="chain" id="PRO_5043017371" description="Phytocyanin domain-containing protein" evidence="2">
    <location>
        <begin position="24"/>
        <end position="168"/>
    </location>
</feature>
<accession>A0AAQ3S287</accession>
<evidence type="ECO:0000259" key="3">
    <source>
        <dbReference type="Pfam" id="PF02298"/>
    </source>
</evidence>
<feature type="compositionally biased region" description="Low complexity" evidence="1">
    <location>
        <begin position="96"/>
        <end position="105"/>
    </location>
</feature>
<reference evidence="4 5" key="1">
    <citation type="journal article" date="2023" name="Life. Sci Alliance">
        <title>Evolutionary insights into 3D genome organization and epigenetic landscape of Vigna mungo.</title>
        <authorList>
            <person name="Junaid A."/>
            <person name="Singh B."/>
            <person name="Bhatia S."/>
        </authorList>
    </citation>
    <scope>NUCLEOTIDE SEQUENCE [LARGE SCALE GENOMIC DNA]</scope>
    <source>
        <strain evidence="4">Urdbean</strain>
    </source>
</reference>
<organism evidence="4 5">
    <name type="scientific">Vigna mungo</name>
    <name type="common">Black gram</name>
    <name type="synonym">Phaseolus mungo</name>
    <dbReference type="NCBI Taxonomy" id="3915"/>
    <lineage>
        <taxon>Eukaryota</taxon>
        <taxon>Viridiplantae</taxon>
        <taxon>Streptophyta</taxon>
        <taxon>Embryophyta</taxon>
        <taxon>Tracheophyta</taxon>
        <taxon>Spermatophyta</taxon>
        <taxon>Magnoliopsida</taxon>
        <taxon>eudicotyledons</taxon>
        <taxon>Gunneridae</taxon>
        <taxon>Pentapetalae</taxon>
        <taxon>rosids</taxon>
        <taxon>fabids</taxon>
        <taxon>Fabales</taxon>
        <taxon>Fabaceae</taxon>
        <taxon>Papilionoideae</taxon>
        <taxon>50 kb inversion clade</taxon>
        <taxon>NPAAA clade</taxon>
        <taxon>indigoferoid/millettioid clade</taxon>
        <taxon>Phaseoleae</taxon>
        <taxon>Vigna</taxon>
    </lineage>
</organism>
<gene>
    <name evidence="4" type="ORF">V8G54_017509</name>
</gene>
<evidence type="ECO:0000313" key="4">
    <source>
        <dbReference type="EMBL" id="WVZ12979.1"/>
    </source>
</evidence>
<feature type="domain" description="Phytocyanin" evidence="3">
    <location>
        <begin position="41"/>
        <end position="83"/>
    </location>
</feature>
<dbReference type="AlphaFoldDB" id="A0AAQ3S287"/>
<keyword evidence="2" id="KW-0732">Signal</keyword>
<keyword evidence="5" id="KW-1185">Reference proteome</keyword>
<dbReference type="EMBL" id="CP144696">
    <property type="protein sequence ID" value="WVZ12979.1"/>
    <property type="molecule type" value="Genomic_DNA"/>
</dbReference>
<feature type="region of interest" description="Disordered" evidence="1">
    <location>
        <begin position="91"/>
        <end position="119"/>
    </location>
</feature>
<dbReference type="Proteomes" id="UP001374535">
    <property type="component" value="Chromosome 5"/>
</dbReference>